<dbReference type="PROSITE" id="PS51831">
    <property type="entry name" value="HD"/>
    <property type="match status" value="1"/>
</dbReference>
<dbReference type="Gene3D" id="1.10.3210.10">
    <property type="entry name" value="Hypothetical protein af1432"/>
    <property type="match status" value="1"/>
</dbReference>
<dbReference type="Proteomes" id="UP000831151">
    <property type="component" value="Chromosome"/>
</dbReference>
<evidence type="ECO:0000256" key="2">
    <source>
        <dbReference type="HAMAP-Rule" id="MF_01212"/>
    </source>
</evidence>
<dbReference type="InterPro" id="IPR003607">
    <property type="entry name" value="HD/PDEase_dom"/>
</dbReference>
<dbReference type="AlphaFoldDB" id="A0A9E7DKW3"/>
<evidence type="ECO:0000259" key="3">
    <source>
        <dbReference type="PROSITE" id="PS51831"/>
    </source>
</evidence>
<comment type="similarity">
    <text evidence="2">Belongs to the dGTPase family. Type 2 subfamily.</text>
</comment>
<dbReference type="Pfam" id="PF13286">
    <property type="entry name" value="HD_assoc"/>
    <property type="match status" value="1"/>
</dbReference>
<dbReference type="InterPro" id="IPR006261">
    <property type="entry name" value="dGTPase"/>
</dbReference>
<sequence length="340" mass="39221">MINFRENYEAFQNSYLSEYACKCSDTKGRKIKEEKCNIRTDFQRDRDRILHSKAFRRLKHKTQVFLAPQGDHFRTRLTHTLEVSQIARTIARALRLNEDLVEAISLGHDLGHTPFGHAGESALNERCKEFGGFKHYEQSLRVIDVLEKRNGKFGLNLCEEVRDGILNHSGQNEAFTLEGKLVKFADRIAYINHDIDDAIRAGILAEKDIPKDLIEILGDSHSKRINTLITDILKESYGQNHIAMSNEIGEAMEALRAFMFKEVYFSPLTTKEHNKAKSLISMLYDYYEEHPDKLPDNIKEIQASVNQQICDYIAGMSDIYAINEFNKIYVPQTWKSEVIK</sequence>
<name>A0A9E7DKW3_9FIRM</name>
<dbReference type="GO" id="GO:0016793">
    <property type="term" value="F:triphosphoric monoester hydrolase activity"/>
    <property type="evidence" value="ECO:0007669"/>
    <property type="project" value="InterPro"/>
</dbReference>
<organism evidence="4 5">
    <name type="scientific">Fenollaria massiliensis</name>
    <dbReference type="NCBI Taxonomy" id="938288"/>
    <lineage>
        <taxon>Bacteria</taxon>
        <taxon>Bacillati</taxon>
        <taxon>Bacillota</taxon>
        <taxon>Clostridia</taxon>
        <taxon>Eubacteriales</taxon>
        <taxon>Fenollaria</taxon>
    </lineage>
</organism>
<dbReference type="SMART" id="SM00471">
    <property type="entry name" value="HDc"/>
    <property type="match status" value="1"/>
</dbReference>
<dbReference type="SUPFAM" id="SSF109604">
    <property type="entry name" value="HD-domain/PDEase-like"/>
    <property type="match status" value="1"/>
</dbReference>
<protein>
    <recommendedName>
        <fullName evidence="2">Deoxyguanosinetriphosphate triphosphohydrolase-like protein</fullName>
    </recommendedName>
</protein>
<dbReference type="NCBIfam" id="NF002327">
    <property type="entry name" value="PRK01286.1-2"/>
    <property type="match status" value="1"/>
</dbReference>
<dbReference type="EMBL" id="CP096649">
    <property type="protein sequence ID" value="UQK59749.1"/>
    <property type="molecule type" value="Genomic_DNA"/>
</dbReference>
<proteinExistence type="inferred from homology"/>
<dbReference type="HAMAP" id="MF_01212">
    <property type="entry name" value="dGTPase_type2"/>
    <property type="match status" value="1"/>
</dbReference>
<gene>
    <name evidence="4" type="ORF">M1R53_03645</name>
</gene>
<evidence type="ECO:0000313" key="4">
    <source>
        <dbReference type="EMBL" id="UQK59749.1"/>
    </source>
</evidence>
<feature type="domain" description="HD" evidence="3">
    <location>
        <begin position="76"/>
        <end position="191"/>
    </location>
</feature>
<dbReference type="PANTHER" id="PTHR35795">
    <property type="entry name" value="SLR1885 PROTEIN"/>
    <property type="match status" value="1"/>
</dbReference>
<keyword evidence="1 2" id="KW-0378">Hydrolase</keyword>
<dbReference type="Pfam" id="PF01966">
    <property type="entry name" value="HD"/>
    <property type="match status" value="1"/>
</dbReference>
<accession>A0A9E7DKW3</accession>
<dbReference type="InterPro" id="IPR026875">
    <property type="entry name" value="PHydrolase_assoc_dom"/>
</dbReference>
<dbReference type="PANTHER" id="PTHR35795:SF1">
    <property type="entry name" value="BIS(5'-NUCLEOSYL)-TETRAPHOSPHATASE, SYMMETRICAL"/>
    <property type="match status" value="1"/>
</dbReference>
<dbReference type="InterPro" id="IPR023023">
    <property type="entry name" value="dNTPase_2"/>
</dbReference>
<evidence type="ECO:0000313" key="5">
    <source>
        <dbReference type="Proteomes" id="UP000831151"/>
    </source>
</evidence>
<dbReference type="NCBIfam" id="TIGR01353">
    <property type="entry name" value="dGTP_triPase"/>
    <property type="match status" value="1"/>
</dbReference>
<keyword evidence="5" id="KW-1185">Reference proteome</keyword>
<dbReference type="InterPro" id="IPR051094">
    <property type="entry name" value="Diverse_Catalytic_Enzymes"/>
</dbReference>
<dbReference type="InterPro" id="IPR006674">
    <property type="entry name" value="HD_domain"/>
</dbReference>
<reference evidence="4" key="1">
    <citation type="submission" date="2022-04" db="EMBL/GenBank/DDBJ databases">
        <title>Complete genome sequences of Ezakiella coagulans and Fenollaria massiliensis.</title>
        <authorList>
            <person name="France M.T."/>
            <person name="Clifford J."/>
            <person name="Narina S."/>
            <person name="Rutt L."/>
            <person name="Ravel J."/>
        </authorList>
    </citation>
    <scope>NUCLEOTIDE SEQUENCE</scope>
    <source>
        <strain evidence="4">C0061C2</strain>
    </source>
</reference>
<evidence type="ECO:0000256" key="1">
    <source>
        <dbReference type="ARBA" id="ARBA00022801"/>
    </source>
</evidence>
<dbReference type="KEGG" id="fms:M1R53_03645"/>
<dbReference type="CDD" id="cd00077">
    <property type="entry name" value="HDc"/>
    <property type="match status" value="1"/>
</dbReference>